<feature type="transmembrane region" description="Helical" evidence="1">
    <location>
        <begin position="48"/>
        <end position="68"/>
    </location>
</feature>
<dbReference type="Pfam" id="PF01757">
    <property type="entry name" value="Acyl_transf_3"/>
    <property type="match status" value="1"/>
</dbReference>
<dbReference type="InterPro" id="IPR002656">
    <property type="entry name" value="Acyl_transf_3_dom"/>
</dbReference>
<feature type="transmembrane region" description="Helical" evidence="1">
    <location>
        <begin position="138"/>
        <end position="161"/>
    </location>
</feature>
<dbReference type="InterPro" id="IPR050623">
    <property type="entry name" value="Glucan_succinyl_AcylTrfase"/>
</dbReference>
<gene>
    <name evidence="3" type="ORF">ACFO4E_21445</name>
</gene>
<feature type="transmembrane region" description="Helical" evidence="1">
    <location>
        <begin position="251"/>
        <end position="271"/>
    </location>
</feature>
<evidence type="ECO:0000313" key="4">
    <source>
        <dbReference type="Proteomes" id="UP001595923"/>
    </source>
</evidence>
<dbReference type="EMBL" id="JBHSFQ010000024">
    <property type="protein sequence ID" value="MFC4564434.1"/>
    <property type="molecule type" value="Genomic_DNA"/>
</dbReference>
<dbReference type="PANTHER" id="PTHR36927">
    <property type="entry name" value="BLR4337 PROTEIN"/>
    <property type="match status" value="1"/>
</dbReference>
<feature type="transmembrane region" description="Helical" evidence="1">
    <location>
        <begin position="173"/>
        <end position="190"/>
    </location>
</feature>
<dbReference type="GO" id="GO:0016746">
    <property type="term" value="F:acyltransferase activity"/>
    <property type="evidence" value="ECO:0007669"/>
    <property type="project" value="UniProtKB-KW"/>
</dbReference>
<evidence type="ECO:0000259" key="2">
    <source>
        <dbReference type="Pfam" id="PF01757"/>
    </source>
</evidence>
<keyword evidence="3" id="KW-0012">Acyltransferase</keyword>
<reference evidence="4" key="1">
    <citation type="journal article" date="2019" name="Int. J. Syst. Evol. Microbiol.">
        <title>The Global Catalogue of Microorganisms (GCM) 10K type strain sequencing project: providing services to taxonomists for standard genome sequencing and annotation.</title>
        <authorList>
            <consortium name="The Broad Institute Genomics Platform"/>
            <consortium name="The Broad Institute Genome Sequencing Center for Infectious Disease"/>
            <person name="Wu L."/>
            <person name="Ma J."/>
        </authorList>
    </citation>
    <scope>NUCLEOTIDE SEQUENCE [LARGE SCALE GENOMIC DNA]</scope>
    <source>
        <strain evidence="4">XZYJ18</strain>
    </source>
</reference>
<feature type="transmembrane region" description="Helical" evidence="1">
    <location>
        <begin position="226"/>
        <end position="245"/>
    </location>
</feature>
<evidence type="ECO:0000313" key="3">
    <source>
        <dbReference type="EMBL" id="MFC4564434.1"/>
    </source>
</evidence>
<sequence length="369" mass="40683">MRKDHIDRLRNAGILFLFPFHTSRVFNDLESFYVKGEVNTPATVLVDLSYWFMPLLFLLAGMSSLYALRRRSARTYVNERFSRLLVPFFFGVLVVVPPQAHYAMKFHLGYRGGYGEFLWSYFTDFSDWSEYAGGISPAHLWFIAFLFLISIALLPVMRAMLASGYSPTWMRNPFLILPPSAGVAALSLLPDVAGKNIVVFAAYFLLGFLIATDDAIGEMIERNRRVYLAAAVLTAAAVLAQIHVLGVRAGAPALLLEHLACWPALLAMLGYAKRYLNRRTRFAAYFTPAAFPVYILHQTYLVVVAYYVVRAADLGAVAFALIMSLSFALSLATYELIRRLAPARALFGLPASPAGPASAAGPVGGAGAR</sequence>
<keyword evidence="1" id="KW-0472">Membrane</keyword>
<accession>A0ABV9DZW6</accession>
<feature type="domain" description="Acyltransferase 3" evidence="2">
    <location>
        <begin position="6"/>
        <end position="334"/>
    </location>
</feature>
<organism evidence="3 4">
    <name type="scientific">Nocardiopsis mangrovi</name>
    <dbReference type="NCBI Taxonomy" id="1179818"/>
    <lineage>
        <taxon>Bacteria</taxon>
        <taxon>Bacillati</taxon>
        <taxon>Actinomycetota</taxon>
        <taxon>Actinomycetes</taxon>
        <taxon>Streptosporangiales</taxon>
        <taxon>Nocardiopsidaceae</taxon>
        <taxon>Nocardiopsis</taxon>
    </lineage>
</organism>
<feature type="transmembrane region" description="Helical" evidence="1">
    <location>
        <begin position="80"/>
        <end position="100"/>
    </location>
</feature>
<feature type="transmembrane region" description="Helical" evidence="1">
    <location>
        <begin position="283"/>
        <end position="308"/>
    </location>
</feature>
<keyword evidence="4" id="KW-1185">Reference proteome</keyword>
<keyword evidence="1" id="KW-1133">Transmembrane helix</keyword>
<dbReference type="PANTHER" id="PTHR36927:SF3">
    <property type="entry name" value="GLUCANS BIOSYNTHESIS PROTEIN C"/>
    <property type="match status" value="1"/>
</dbReference>
<protein>
    <submittedName>
        <fullName evidence="3">Acyltransferase family protein</fullName>
    </submittedName>
</protein>
<dbReference type="RefSeq" id="WP_378577537.1">
    <property type="nucleotide sequence ID" value="NZ_JBHSFQ010000024.1"/>
</dbReference>
<name>A0ABV9DZW6_9ACTN</name>
<dbReference type="Proteomes" id="UP001595923">
    <property type="component" value="Unassembled WGS sequence"/>
</dbReference>
<keyword evidence="3" id="KW-0808">Transferase</keyword>
<evidence type="ECO:0000256" key="1">
    <source>
        <dbReference type="SAM" id="Phobius"/>
    </source>
</evidence>
<feature type="transmembrane region" description="Helical" evidence="1">
    <location>
        <begin position="196"/>
        <end position="214"/>
    </location>
</feature>
<proteinExistence type="predicted"/>
<feature type="transmembrane region" description="Helical" evidence="1">
    <location>
        <begin position="314"/>
        <end position="334"/>
    </location>
</feature>
<comment type="caution">
    <text evidence="3">The sequence shown here is derived from an EMBL/GenBank/DDBJ whole genome shotgun (WGS) entry which is preliminary data.</text>
</comment>
<keyword evidence="1" id="KW-0812">Transmembrane</keyword>